<gene>
    <name evidence="8" type="ORF">ACFFQA_05245</name>
</gene>
<evidence type="ECO:0000259" key="5">
    <source>
        <dbReference type="Pfam" id="PF08531"/>
    </source>
</evidence>
<keyword evidence="9" id="KW-1185">Reference proteome</keyword>
<dbReference type="Proteomes" id="UP001589693">
    <property type="component" value="Unassembled WGS sequence"/>
</dbReference>
<evidence type="ECO:0000313" key="8">
    <source>
        <dbReference type="EMBL" id="MFB9903338.1"/>
    </source>
</evidence>
<dbReference type="PANTHER" id="PTHR33307">
    <property type="entry name" value="ALPHA-RHAMNOSIDASE (EUROFUNG)"/>
    <property type="match status" value="1"/>
</dbReference>
<dbReference type="Pfam" id="PF08531">
    <property type="entry name" value="Bac_rhamnosid_N"/>
    <property type="match status" value="1"/>
</dbReference>
<protein>
    <recommendedName>
        <fullName evidence="2">alpha-L-rhamnosidase</fullName>
        <ecNumber evidence="2">3.2.1.40</ecNumber>
    </recommendedName>
</protein>
<dbReference type="Gene3D" id="2.60.120.260">
    <property type="entry name" value="Galactose-binding domain-like"/>
    <property type="match status" value="3"/>
</dbReference>
<sequence>MSSGVNRREFLVTSAIGAGALALPLSGTAAGAPQPGGSSPLRIDRLTVEYAEDLLGCDVAKPRFGWVLSAEGNGTRQTAYQVVVSTAPGGRNVVWDSNRIASSSSVGVGYEGPALRSRTRYYWRVRVWDGNGVATSWSGDAWWETALLGESWGASWIGTVTPEPLPTVDGASWVGAPGWTTNSAPAGRFWFRGAVALPVGKEIARAVVVATADDDFTLYVGGVQVLSTPQQTDGWKTARAAVVTEAVTGPRVVLASVMNNRGTGQGNPGGLLVKLVVSFTDGSRTEFVTGSGWRVSATEQSGWETTGFDDSTWESAIVLAPYGGGLWGNNVSVATPERPAPVLRREFSVSKPVVRARLYIAGLAYYDAQLNGSKVGNQVLDPGFTDYDKTVLYAVHDVGASLRRGKNTIDVTLGRGFYGMTTPNVWGWHRPKWRGEPRLLAKLVVDHPDGSATTIATDQSWLVADGPTVTNSLYSGETYDARVTPSEWKPVSVVAAPKGRLRAQPNEPIRVVDTITPTRVSELKPGVHVVDMGRTMAGWTRITVRAAAGTKITLVHGERLNADGSVRFENGHVQVPRHQQDEYICSGRGTETWEPRFSYKGFRYVQITGARPVEVRGRLVHSDVPEVSTFRCSKPYFEQLDRMMRRTILNNLHSIPTDTPMYEKNGWTGDAQVGAPTMAYAFGMQRFFTKWIGDLVDSQNAAGQLPVIVPSGGWGYRELAPSPEWTTVFPFLVREMYRWYGDSRLAADCWPVLVRYMDWEIARMVNGLVETALGDYLAPDAPGGVPDEDTRITATAFFYRALLAVAELGELLGHKETAARYRGVASAAKDKMNETFLRDGHYRAAKDKGYRQTSNAVPLAFGMVPPGAVKSVVDSLVADIRARGDHLNTGTLGTSVLLPVLTAHGYPDVANALAVQHTYPSWGYWVREGADTMWEMWHADSRSRDHYFQGTVTQWLYENVAGLRPLDGGYERFVVKPDMQVDLDWAQTSIETVRGRVFVGWSRIDRRVRVEVVVPVGATAEVHVPGGGVHVVGHGKWQFVE</sequence>
<accession>A0ABV5ZR15</accession>
<dbReference type="EC" id="3.2.1.40" evidence="2"/>
<evidence type="ECO:0000256" key="1">
    <source>
        <dbReference type="ARBA" id="ARBA00001445"/>
    </source>
</evidence>
<dbReference type="RefSeq" id="WP_377850467.1">
    <property type="nucleotide sequence ID" value="NZ_JBHLZU010000004.1"/>
</dbReference>
<feature type="domain" description="Alpha-L-rhamnosidase C-terminal" evidence="7">
    <location>
        <begin position="962"/>
        <end position="1031"/>
    </location>
</feature>
<evidence type="ECO:0000259" key="7">
    <source>
        <dbReference type="Pfam" id="PF17390"/>
    </source>
</evidence>
<dbReference type="PROSITE" id="PS51318">
    <property type="entry name" value="TAT"/>
    <property type="match status" value="1"/>
</dbReference>
<dbReference type="PIRSF" id="PIRSF010631">
    <property type="entry name" value="A-rhamnsds"/>
    <property type="match status" value="1"/>
</dbReference>
<name>A0ABV5ZR15_9PSEU</name>
<dbReference type="Pfam" id="PF25788">
    <property type="entry name" value="Ig_Rha78A_N"/>
    <property type="match status" value="1"/>
</dbReference>
<dbReference type="SUPFAM" id="SSF48208">
    <property type="entry name" value="Six-hairpin glycosidases"/>
    <property type="match status" value="1"/>
</dbReference>
<dbReference type="Pfam" id="PF17390">
    <property type="entry name" value="Bac_rhamnosid_C"/>
    <property type="match status" value="1"/>
</dbReference>
<dbReference type="InterPro" id="IPR013737">
    <property type="entry name" value="Bac_rhamnosid_N"/>
</dbReference>
<feature type="domain" description="Alpha-L-rhamnosidase six-hairpin glycosidase" evidence="6">
    <location>
        <begin position="626"/>
        <end position="960"/>
    </location>
</feature>
<dbReference type="Pfam" id="PF05592">
    <property type="entry name" value="Bac_rhamnosid"/>
    <property type="match status" value="1"/>
</dbReference>
<dbReference type="InterPro" id="IPR006311">
    <property type="entry name" value="TAT_signal"/>
</dbReference>
<dbReference type="InterPro" id="IPR012341">
    <property type="entry name" value="6hp_glycosidase-like_sf"/>
</dbReference>
<organism evidence="8 9">
    <name type="scientific">Allokutzneria oryzae</name>
    <dbReference type="NCBI Taxonomy" id="1378989"/>
    <lineage>
        <taxon>Bacteria</taxon>
        <taxon>Bacillati</taxon>
        <taxon>Actinomycetota</taxon>
        <taxon>Actinomycetes</taxon>
        <taxon>Pseudonocardiales</taxon>
        <taxon>Pseudonocardiaceae</taxon>
        <taxon>Allokutzneria</taxon>
    </lineage>
</organism>
<evidence type="ECO:0000259" key="6">
    <source>
        <dbReference type="Pfam" id="PF17389"/>
    </source>
</evidence>
<feature type="domain" description="Alpha-L-rhamnosidase concanavalin-like" evidence="4">
    <location>
        <begin position="522"/>
        <end position="614"/>
    </location>
</feature>
<dbReference type="EMBL" id="JBHLZU010000004">
    <property type="protein sequence ID" value="MFB9903338.1"/>
    <property type="molecule type" value="Genomic_DNA"/>
</dbReference>
<comment type="caution">
    <text evidence="8">The sequence shown here is derived from an EMBL/GenBank/DDBJ whole genome shotgun (WGS) entry which is preliminary data.</text>
</comment>
<feature type="domain" description="Bacterial alpha-L-rhamnosidase N-terminal" evidence="5">
    <location>
        <begin position="352"/>
        <end position="512"/>
    </location>
</feature>
<dbReference type="GO" id="GO:0016787">
    <property type="term" value="F:hydrolase activity"/>
    <property type="evidence" value="ECO:0007669"/>
    <property type="project" value="UniProtKB-KW"/>
</dbReference>
<evidence type="ECO:0000256" key="2">
    <source>
        <dbReference type="ARBA" id="ARBA00012652"/>
    </source>
</evidence>
<comment type="catalytic activity">
    <reaction evidence="1">
        <text>Hydrolysis of terminal non-reducing alpha-L-rhamnose residues in alpha-L-rhamnosides.</text>
        <dbReference type="EC" id="3.2.1.40"/>
    </reaction>
</comment>
<dbReference type="Gene3D" id="2.60.40.10">
    <property type="entry name" value="Immunoglobulins"/>
    <property type="match status" value="1"/>
</dbReference>
<dbReference type="Gene3D" id="2.60.420.10">
    <property type="entry name" value="Maltose phosphorylase, domain 3"/>
    <property type="match status" value="1"/>
</dbReference>
<dbReference type="InterPro" id="IPR013783">
    <property type="entry name" value="Ig-like_fold"/>
</dbReference>
<dbReference type="InterPro" id="IPR008902">
    <property type="entry name" value="Rhamnosid_concanavalin"/>
</dbReference>
<proteinExistence type="predicted"/>
<dbReference type="Pfam" id="PF17389">
    <property type="entry name" value="Bac_rhamnosid6H"/>
    <property type="match status" value="1"/>
</dbReference>
<dbReference type="InterPro" id="IPR008928">
    <property type="entry name" value="6-hairpin_glycosidase_sf"/>
</dbReference>
<dbReference type="Gene3D" id="1.50.10.10">
    <property type="match status" value="1"/>
</dbReference>
<evidence type="ECO:0000256" key="3">
    <source>
        <dbReference type="ARBA" id="ARBA00022801"/>
    </source>
</evidence>
<dbReference type="InterPro" id="IPR016007">
    <property type="entry name" value="Alpha_rhamnosid"/>
</dbReference>
<dbReference type="InterPro" id="IPR035396">
    <property type="entry name" value="Bac_rhamnosid6H"/>
</dbReference>
<evidence type="ECO:0000313" key="9">
    <source>
        <dbReference type="Proteomes" id="UP001589693"/>
    </source>
</evidence>
<evidence type="ECO:0000259" key="4">
    <source>
        <dbReference type="Pfam" id="PF05592"/>
    </source>
</evidence>
<keyword evidence="3 8" id="KW-0378">Hydrolase</keyword>
<dbReference type="InterPro" id="IPR035398">
    <property type="entry name" value="Bac_rhamnosid_C"/>
</dbReference>
<dbReference type="PANTHER" id="PTHR33307:SF6">
    <property type="entry name" value="ALPHA-RHAMNOSIDASE (EUROFUNG)-RELATED"/>
    <property type="match status" value="1"/>
</dbReference>
<reference evidence="8 9" key="1">
    <citation type="submission" date="2024-09" db="EMBL/GenBank/DDBJ databases">
        <authorList>
            <person name="Sun Q."/>
            <person name="Mori K."/>
        </authorList>
    </citation>
    <scope>NUCLEOTIDE SEQUENCE [LARGE SCALE GENOMIC DNA]</scope>
    <source>
        <strain evidence="8 9">TBRC 7907</strain>
    </source>
</reference>